<protein>
    <submittedName>
        <fullName evidence="2">Uncharacterized protein</fullName>
    </submittedName>
</protein>
<dbReference type="EMBL" id="VRSV01000001">
    <property type="protein sequence ID" value="TXK12258.1"/>
    <property type="molecule type" value="Genomic_DNA"/>
</dbReference>
<reference evidence="2 3" key="1">
    <citation type="submission" date="2019-08" db="EMBL/GenBank/DDBJ databases">
        <authorList>
            <person name="Dong K."/>
        </authorList>
    </citation>
    <scope>NUCLEOTIDE SEQUENCE [LARGE SCALE GENOMIC DNA]</scope>
    <source>
        <strain evidence="2 3">JCM14558</strain>
    </source>
</reference>
<evidence type="ECO:0000256" key="1">
    <source>
        <dbReference type="SAM" id="MobiDB-lite"/>
    </source>
</evidence>
<dbReference type="Proteomes" id="UP000321034">
    <property type="component" value="Unassembled WGS sequence"/>
</dbReference>
<sequence>MSTPDAVDMLRAQQAALGTQALFNTLAHMGAVSSLGTGTIVYDGSRDPDGDLNEDLRAVALATTLGMKSLDKARKQFASLPGAVEHPPRAAYIQAYKRAMSHVESCRRSLQTNEHAPLTEGMFAGSVAMERLIHTMFSAHVLYQLRLRIEADAVARVALEQIAWSVAVAPLDDFESVAKVQPQRSMSAMKSLVTQPSAGRLYSYLSSSAHAGIGQHLAVFDVDDDGRGLIRHGVTDWAGSAQVVMSIADLWVVAYESVQHDHLSRLTSVTGGPPFTADPKRPFLTEMIDTINEIRRLEEADPEDHGGGTNPSPR</sequence>
<dbReference type="OrthoDB" id="5106334at2"/>
<dbReference type="RefSeq" id="WP_147892997.1">
    <property type="nucleotide sequence ID" value="NZ_BAAANR010000001.1"/>
</dbReference>
<gene>
    <name evidence="2" type="ORF">FVP77_01890</name>
</gene>
<accession>A0A5C8HZG5</accession>
<feature type="compositionally biased region" description="Basic and acidic residues" evidence="1">
    <location>
        <begin position="295"/>
        <end position="306"/>
    </location>
</feature>
<keyword evidence="3" id="KW-1185">Reference proteome</keyword>
<feature type="region of interest" description="Disordered" evidence="1">
    <location>
        <begin position="295"/>
        <end position="314"/>
    </location>
</feature>
<proteinExistence type="predicted"/>
<organism evidence="2 3">
    <name type="scientific">Microbacterium hatanonis</name>
    <dbReference type="NCBI Taxonomy" id="404366"/>
    <lineage>
        <taxon>Bacteria</taxon>
        <taxon>Bacillati</taxon>
        <taxon>Actinomycetota</taxon>
        <taxon>Actinomycetes</taxon>
        <taxon>Micrococcales</taxon>
        <taxon>Microbacteriaceae</taxon>
        <taxon>Microbacterium</taxon>
    </lineage>
</organism>
<dbReference type="AlphaFoldDB" id="A0A5C8HZG5"/>
<evidence type="ECO:0000313" key="2">
    <source>
        <dbReference type="EMBL" id="TXK12258.1"/>
    </source>
</evidence>
<name>A0A5C8HZG5_9MICO</name>
<evidence type="ECO:0000313" key="3">
    <source>
        <dbReference type="Proteomes" id="UP000321034"/>
    </source>
</evidence>
<comment type="caution">
    <text evidence="2">The sequence shown here is derived from an EMBL/GenBank/DDBJ whole genome shotgun (WGS) entry which is preliminary data.</text>
</comment>